<evidence type="ECO:0000313" key="7">
    <source>
        <dbReference type="Proteomes" id="UP001501237"/>
    </source>
</evidence>
<comment type="caution">
    <text evidence="6">The sequence shown here is derived from an EMBL/GenBank/DDBJ whole genome shotgun (WGS) entry which is preliminary data.</text>
</comment>
<keyword evidence="4 5" id="KW-0472">Membrane</keyword>
<evidence type="ECO:0000256" key="1">
    <source>
        <dbReference type="ARBA" id="ARBA00004127"/>
    </source>
</evidence>
<evidence type="ECO:0000313" key="6">
    <source>
        <dbReference type="EMBL" id="GAA3194749.1"/>
    </source>
</evidence>
<keyword evidence="3 5" id="KW-1133">Transmembrane helix</keyword>
<dbReference type="Gene3D" id="1.20.120.1630">
    <property type="match status" value="1"/>
</dbReference>
<evidence type="ECO:0000256" key="3">
    <source>
        <dbReference type="ARBA" id="ARBA00022989"/>
    </source>
</evidence>
<gene>
    <name evidence="6" type="ORF">GCM10010468_04640</name>
</gene>
<name>A0ABP6Q2U6_9ACTN</name>
<dbReference type="InterPro" id="IPR007318">
    <property type="entry name" value="Phopholipid_MeTrfase"/>
</dbReference>
<protein>
    <submittedName>
        <fullName evidence="6">Isoprenylcysteine carboxylmethyltransferase family protein</fullName>
    </submittedName>
</protein>
<reference evidence="7" key="1">
    <citation type="journal article" date="2019" name="Int. J. Syst. Evol. Microbiol.">
        <title>The Global Catalogue of Microorganisms (GCM) 10K type strain sequencing project: providing services to taxonomists for standard genome sequencing and annotation.</title>
        <authorList>
            <consortium name="The Broad Institute Genomics Platform"/>
            <consortium name="The Broad Institute Genome Sequencing Center for Infectious Disease"/>
            <person name="Wu L."/>
            <person name="Ma J."/>
        </authorList>
    </citation>
    <scope>NUCLEOTIDE SEQUENCE [LARGE SCALE GENOMIC DNA]</scope>
    <source>
        <strain evidence="7">JCM 9377</strain>
    </source>
</reference>
<feature type="transmembrane region" description="Helical" evidence="5">
    <location>
        <begin position="44"/>
        <end position="64"/>
    </location>
</feature>
<sequence>MPTIALVLSFVWALSAFVLRAWIQWRRYGDTGLRGPGKGAGRPIALLLSAGLLCGAAGSAGALLGLDPLAFLDHTVVSRAGLAVAVAGVVGTVITQLAMGASWRVGVDPAERTDLVTSGPFGLVRNPIYSAMITTVAGLAAMTPNAVALAGLLLTILAIELQVRVVEEPHLRRVHGSSFDHYTASVGRFLPLTGRS</sequence>
<dbReference type="Proteomes" id="UP001501237">
    <property type="component" value="Unassembled WGS sequence"/>
</dbReference>
<feature type="transmembrane region" description="Helical" evidence="5">
    <location>
        <begin position="128"/>
        <end position="154"/>
    </location>
</feature>
<keyword evidence="2 5" id="KW-0812">Transmembrane</keyword>
<dbReference type="PANTHER" id="PTHR12714">
    <property type="entry name" value="PROTEIN-S ISOPRENYLCYSTEINE O-METHYLTRANSFERASE"/>
    <property type="match status" value="1"/>
</dbReference>
<dbReference type="PANTHER" id="PTHR12714:SF9">
    <property type="entry name" value="PROTEIN-S-ISOPRENYLCYSTEINE O-METHYLTRANSFERASE"/>
    <property type="match status" value="1"/>
</dbReference>
<proteinExistence type="predicted"/>
<comment type="subcellular location">
    <subcellularLocation>
        <location evidence="1">Endomembrane system</location>
        <topology evidence="1">Multi-pass membrane protein</topology>
    </subcellularLocation>
</comment>
<evidence type="ECO:0000256" key="2">
    <source>
        <dbReference type="ARBA" id="ARBA00022692"/>
    </source>
</evidence>
<feature type="transmembrane region" description="Helical" evidence="5">
    <location>
        <begin position="76"/>
        <end position="99"/>
    </location>
</feature>
<evidence type="ECO:0000256" key="4">
    <source>
        <dbReference type="ARBA" id="ARBA00023136"/>
    </source>
</evidence>
<dbReference type="Pfam" id="PF04191">
    <property type="entry name" value="PEMT"/>
    <property type="match status" value="1"/>
</dbReference>
<accession>A0ABP6Q2U6</accession>
<evidence type="ECO:0000256" key="5">
    <source>
        <dbReference type="SAM" id="Phobius"/>
    </source>
</evidence>
<dbReference type="EMBL" id="BAAAUV010000001">
    <property type="protein sequence ID" value="GAA3194749.1"/>
    <property type="molecule type" value="Genomic_DNA"/>
</dbReference>
<organism evidence="6 7">
    <name type="scientific">Actinocorallia longicatena</name>
    <dbReference type="NCBI Taxonomy" id="111803"/>
    <lineage>
        <taxon>Bacteria</taxon>
        <taxon>Bacillati</taxon>
        <taxon>Actinomycetota</taxon>
        <taxon>Actinomycetes</taxon>
        <taxon>Streptosporangiales</taxon>
        <taxon>Thermomonosporaceae</taxon>
        <taxon>Actinocorallia</taxon>
    </lineage>
</organism>
<keyword evidence="7" id="KW-1185">Reference proteome</keyword>
<dbReference type="RefSeq" id="WP_344821523.1">
    <property type="nucleotide sequence ID" value="NZ_BAAAUV010000001.1"/>
</dbReference>